<dbReference type="PANTHER" id="PTHR35046">
    <property type="entry name" value="ZINC KNUCKLE (CCHC-TYPE) FAMILY PROTEIN"/>
    <property type="match status" value="1"/>
</dbReference>
<organism evidence="3 4">
    <name type="scientific">Mucuna pruriens</name>
    <name type="common">Velvet bean</name>
    <name type="synonym">Dolichos pruriens</name>
    <dbReference type="NCBI Taxonomy" id="157652"/>
    <lineage>
        <taxon>Eukaryota</taxon>
        <taxon>Viridiplantae</taxon>
        <taxon>Streptophyta</taxon>
        <taxon>Embryophyta</taxon>
        <taxon>Tracheophyta</taxon>
        <taxon>Spermatophyta</taxon>
        <taxon>Magnoliopsida</taxon>
        <taxon>eudicotyledons</taxon>
        <taxon>Gunneridae</taxon>
        <taxon>Pentapetalae</taxon>
        <taxon>rosids</taxon>
        <taxon>fabids</taxon>
        <taxon>Fabales</taxon>
        <taxon>Fabaceae</taxon>
        <taxon>Papilionoideae</taxon>
        <taxon>50 kb inversion clade</taxon>
        <taxon>NPAAA clade</taxon>
        <taxon>indigoferoid/millettioid clade</taxon>
        <taxon>Phaseoleae</taxon>
        <taxon>Mucuna</taxon>
    </lineage>
</organism>
<feature type="domain" description="Reverse transcriptase/retrotransposon-derived protein RNase H-like" evidence="2">
    <location>
        <begin position="32"/>
        <end position="124"/>
    </location>
</feature>
<dbReference type="OrthoDB" id="415724at2759"/>
<evidence type="ECO:0000256" key="1">
    <source>
        <dbReference type="SAM" id="Phobius"/>
    </source>
</evidence>
<keyword evidence="4" id="KW-1185">Reference proteome</keyword>
<name>A0A371FPV0_MUCPR</name>
<evidence type="ECO:0000313" key="4">
    <source>
        <dbReference type="Proteomes" id="UP000257109"/>
    </source>
</evidence>
<keyword evidence="1" id="KW-0812">Transmembrane</keyword>
<dbReference type="AlphaFoldDB" id="A0A371FPV0"/>
<dbReference type="SUPFAM" id="SSF56672">
    <property type="entry name" value="DNA/RNA polymerases"/>
    <property type="match status" value="1"/>
</dbReference>
<dbReference type="PANTHER" id="PTHR35046:SF9">
    <property type="entry name" value="RNA-DIRECTED DNA POLYMERASE"/>
    <property type="match status" value="1"/>
</dbReference>
<protein>
    <submittedName>
        <fullName evidence="3">Retrovirus-related Pol polyprotein from transposon 17.6</fullName>
    </submittedName>
</protein>
<evidence type="ECO:0000259" key="2">
    <source>
        <dbReference type="Pfam" id="PF17919"/>
    </source>
</evidence>
<reference evidence="3" key="1">
    <citation type="submission" date="2018-05" db="EMBL/GenBank/DDBJ databases">
        <title>Draft genome of Mucuna pruriens seed.</title>
        <authorList>
            <person name="Nnadi N.E."/>
            <person name="Vos R."/>
            <person name="Hasami M.H."/>
            <person name="Devisetty U.K."/>
            <person name="Aguiy J.C."/>
        </authorList>
    </citation>
    <scope>NUCLEOTIDE SEQUENCE [LARGE SCALE GENOMIC DNA]</scope>
    <source>
        <strain evidence="3">JCA_2017</strain>
    </source>
</reference>
<evidence type="ECO:0000313" key="3">
    <source>
        <dbReference type="EMBL" id="RDX80375.1"/>
    </source>
</evidence>
<proteinExistence type="predicted"/>
<dbReference type="Pfam" id="PF17919">
    <property type="entry name" value="RT_RNaseH_2"/>
    <property type="match status" value="1"/>
</dbReference>
<dbReference type="Proteomes" id="UP000257109">
    <property type="component" value="Unassembled WGS sequence"/>
</dbReference>
<sequence length="146" mass="17083">MPFSLANASNTFMRLMNHVLISLIDKCVILEQSQEITFQALKDRLTHAPILALTNIAKSFSWNVMLLIWVVGFVLLQEGHLIVYFSEKFKCVHRTYSTYDKKLNALVKSLHVWQHYLFPKEFVIHSDYKPLKHLMGQIKLNKSHIK</sequence>
<dbReference type="InterPro" id="IPR041577">
    <property type="entry name" value="RT_RNaseH_2"/>
</dbReference>
<accession>A0A371FPV0</accession>
<comment type="caution">
    <text evidence="3">The sequence shown here is derived from an EMBL/GenBank/DDBJ whole genome shotgun (WGS) entry which is preliminary data.</text>
</comment>
<keyword evidence="1" id="KW-1133">Transmembrane helix</keyword>
<gene>
    <name evidence="3" type="primary">pol</name>
    <name evidence="3" type="ORF">CR513_39082</name>
</gene>
<feature type="non-terminal residue" evidence="3">
    <location>
        <position position="1"/>
    </location>
</feature>
<keyword evidence="1" id="KW-0472">Membrane</keyword>
<dbReference type="InterPro" id="IPR043502">
    <property type="entry name" value="DNA/RNA_pol_sf"/>
</dbReference>
<feature type="transmembrane region" description="Helical" evidence="1">
    <location>
        <begin position="64"/>
        <end position="85"/>
    </location>
</feature>
<dbReference type="EMBL" id="QJKJ01008239">
    <property type="protein sequence ID" value="RDX80375.1"/>
    <property type="molecule type" value="Genomic_DNA"/>
</dbReference>